<protein>
    <submittedName>
        <fullName evidence="11">Uncharacterized protein LOC111103976</fullName>
    </submittedName>
</protein>
<dbReference type="PROSITE" id="PS50184">
    <property type="entry name" value="VWFC_2"/>
    <property type="match status" value="2"/>
</dbReference>
<feature type="disulfide bond" evidence="2">
    <location>
        <begin position="170"/>
        <end position="180"/>
    </location>
</feature>
<feature type="disulfide bond" evidence="2">
    <location>
        <begin position="191"/>
        <end position="200"/>
    </location>
</feature>
<keyword evidence="1" id="KW-0677">Repeat</keyword>
<organism evidence="10 11">
    <name type="scientific">Crassostrea virginica</name>
    <name type="common">Eastern oyster</name>
    <dbReference type="NCBI Taxonomy" id="6565"/>
    <lineage>
        <taxon>Eukaryota</taxon>
        <taxon>Metazoa</taxon>
        <taxon>Spiralia</taxon>
        <taxon>Lophotrochozoa</taxon>
        <taxon>Mollusca</taxon>
        <taxon>Bivalvia</taxon>
        <taxon>Autobranchia</taxon>
        <taxon>Pteriomorphia</taxon>
        <taxon>Ostreida</taxon>
        <taxon>Ostreoidea</taxon>
        <taxon>Ostreidae</taxon>
        <taxon>Crassostrea</taxon>
    </lineage>
</organism>
<feature type="domain" description="VWFC" evidence="7">
    <location>
        <begin position="285"/>
        <end position="352"/>
    </location>
</feature>
<dbReference type="Proteomes" id="UP000694844">
    <property type="component" value="Chromosome 7"/>
</dbReference>
<dbReference type="FunFam" id="4.10.75.10:FF:000001">
    <property type="entry name" value="Anosmin 1"/>
    <property type="match status" value="1"/>
</dbReference>
<dbReference type="PRINTS" id="PR00003">
    <property type="entry name" value="4DISULPHCORE"/>
</dbReference>
<evidence type="ECO:0000259" key="9">
    <source>
        <dbReference type="PROSITE" id="PS51390"/>
    </source>
</evidence>
<dbReference type="InterPro" id="IPR008197">
    <property type="entry name" value="WAP_dom"/>
</dbReference>
<dbReference type="PANTHER" id="PTHR14131:SF5">
    <property type="entry name" value="ANOSMIN-1"/>
    <property type="match status" value="1"/>
</dbReference>
<evidence type="ECO:0000313" key="10">
    <source>
        <dbReference type="Proteomes" id="UP000694844"/>
    </source>
</evidence>
<dbReference type="SUPFAM" id="SSF57256">
    <property type="entry name" value="Elafin-like"/>
    <property type="match status" value="2"/>
</dbReference>
<keyword evidence="10" id="KW-1185">Reference proteome</keyword>
<dbReference type="RefSeq" id="XP_022293352.1">
    <property type="nucleotide sequence ID" value="XM_022437644.1"/>
</dbReference>
<feature type="domain" description="EGF-like" evidence="6">
    <location>
        <begin position="202"/>
        <end position="236"/>
    </location>
</feature>
<comment type="caution">
    <text evidence="2">Lacks conserved residue(s) required for the propagation of feature annotation.</text>
</comment>
<evidence type="ECO:0000259" key="8">
    <source>
        <dbReference type="PROSITE" id="PS50825"/>
    </source>
</evidence>
<keyword evidence="5" id="KW-0732">Signal</keyword>
<feature type="domain" description="EGF-like" evidence="6">
    <location>
        <begin position="386"/>
        <end position="421"/>
    </location>
</feature>
<feature type="chain" id="PRO_5034925528" evidence="5">
    <location>
        <begin position="22"/>
        <end position="854"/>
    </location>
</feature>
<dbReference type="OrthoDB" id="5912026at2759"/>
<dbReference type="PROSITE" id="PS50825">
    <property type="entry name" value="HYR"/>
    <property type="match status" value="1"/>
</dbReference>
<dbReference type="CDD" id="cd00199">
    <property type="entry name" value="WAP"/>
    <property type="match status" value="2"/>
</dbReference>
<dbReference type="GeneID" id="111103976"/>
<dbReference type="SUPFAM" id="SSF57196">
    <property type="entry name" value="EGF/Laminin"/>
    <property type="match status" value="3"/>
</dbReference>
<dbReference type="Gene3D" id="4.10.75.10">
    <property type="entry name" value="Elafin-like"/>
    <property type="match status" value="2"/>
</dbReference>
<feature type="region of interest" description="Disordered" evidence="3">
    <location>
        <begin position="799"/>
        <end position="831"/>
    </location>
</feature>
<feature type="disulfide bond" evidence="2">
    <location>
        <begin position="226"/>
        <end position="235"/>
    </location>
</feature>
<dbReference type="InterPro" id="IPR001007">
    <property type="entry name" value="VWF_dom"/>
</dbReference>
<keyword evidence="4" id="KW-0812">Transmembrane</keyword>
<dbReference type="PROSITE" id="PS51390">
    <property type="entry name" value="WAP"/>
    <property type="match status" value="2"/>
</dbReference>
<evidence type="ECO:0000256" key="3">
    <source>
        <dbReference type="SAM" id="MobiDB-lite"/>
    </source>
</evidence>
<evidence type="ECO:0000313" key="11">
    <source>
        <dbReference type="RefSeq" id="XP_022293352.1"/>
    </source>
</evidence>
<evidence type="ECO:0000256" key="4">
    <source>
        <dbReference type="SAM" id="Phobius"/>
    </source>
</evidence>
<keyword evidence="4" id="KW-1133">Transmembrane helix</keyword>
<dbReference type="Pfam" id="PF00095">
    <property type="entry name" value="WAP"/>
    <property type="match status" value="2"/>
</dbReference>
<reference evidence="11" key="1">
    <citation type="submission" date="2025-08" db="UniProtKB">
        <authorList>
            <consortium name="RefSeq"/>
        </authorList>
    </citation>
    <scope>IDENTIFICATION</scope>
    <source>
        <tissue evidence="11">Whole sample</tissue>
    </source>
</reference>
<dbReference type="KEGG" id="cvn:111103976"/>
<feature type="domain" description="EGF-like" evidence="6">
    <location>
        <begin position="166"/>
        <end position="201"/>
    </location>
</feature>
<evidence type="ECO:0000256" key="5">
    <source>
        <dbReference type="SAM" id="SignalP"/>
    </source>
</evidence>
<feature type="disulfide bond" evidence="2">
    <location>
        <begin position="390"/>
        <end position="400"/>
    </location>
</feature>
<dbReference type="PROSITE" id="PS50026">
    <property type="entry name" value="EGF_3"/>
    <property type="match status" value="3"/>
</dbReference>
<dbReference type="Pfam" id="PF02494">
    <property type="entry name" value="HYR"/>
    <property type="match status" value="1"/>
</dbReference>
<keyword evidence="4" id="KW-0472">Membrane</keyword>
<dbReference type="SMART" id="SM00181">
    <property type="entry name" value="EGF"/>
    <property type="match status" value="5"/>
</dbReference>
<dbReference type="Gene3D" id="2.10.25.10">
    <property type="entry name" value="Laminin"/>
    <property type="match status" value="4"/>
</dbReference>
<keyword evidence="2" id="KW-1015">Disulfide bond</keyword>
<dbReference type="InterPro" id="IPR000742">
    <property type="entry name" value="EGF"/>
</dbReference>
<evidence type="ECO:0000259" key="6">
    <source>
        <dbReference type="PROSITE" id="PS50026"/>
    </source>
</evidence>
<proteinExistence type="predicted"/>
<accession>A0A8B8APA0</accession>
<evidence type="ECO:0000259" key="7">
    <source>
        <dbReference type="PROSITE" id="PS50184"/>
    </source>
</evidence>
<feature type="disulfide bond" evidence="2">
    <location>
        <begin position="411"/>
        <end position="420"/>
    </location>
</feature>
<dbReference type="InterPro" id="IPR042447">
    <property type="entry name" value="Anosmin-1"/>
</dbReference>
<dbReference type="PROSITE" id="PS01186">
    <property type="entry name" value="EGF_2"/>
    <property type="match status" value="1"/>
</dbReference>
<dbReference type="PROSITE" id="PS00022">
    <property type="entry name" value="EGF_1"/>
    <property type="match status" value="3"/>
</dbReference>
<feature type="disulfide bond" evidence="2">
    <location>
        <begin position="205"/>
        <end position="215"/>
    </location>
</feature>
<dbReference type="GO" id="GO:0030182">
    <property type="term" value="P:neuron differentiation"/>
    <property type="evidence" value="ECO:0007669"/>
    <property type="project" value="TreeGrafter"/>
</dbReference>
<name>A0A8B8APA0_CRAVI</name>
<keyword evidence="2" id="KW-0245">EGF-like domain</keyword>
<feature type="signal peptide" evidence="5">
    <location>
        <begin position="1"/>
        <end position="21"/>
    </location>
</feature>
<dbReference type="GO" id="GO:0005576">
    <property type="term" value="C:extracellular region"/>
    <property type="evidence" value="ECO:0007669"/>
    <property type="project" value="InterPro"/>
</dbReference>
<feature type="domain" description="WAP" evidence="9">
    <location>
        <begin position="424"/>
        <end position="471"/>
    </location>
</feature>
<dbReference type="SMART" id="SM00217">
    <property type="entry name" value="WAP"/>
    <property type="match status" value="2"/>
</dbReference>
<feature type="transmembrane region" description="Helical" evidence="4">
    <location>
        <begin position="736"/>
        <end position="758"/>
    </location>
</feature>
<evidence type="ECO:0000256" key="2">
    <source>
        <dbReference type="PROSITE-ProRule" id="PRU00076"/>
    </source>
</evidence>
<gene>
    <name evidence="11" type="primary">LOC111103976</name>
</gene>
<dbReference type="GO" id="GO:0030414">
    <property type="term" value="F:peptidase inhibitor activity"/>
    <property type="evidence" value="ECO:0007669"/>
    <property type="project" value="InterPro"/>
</dbReference>
<dbReference type="InterPro" id="IPR036645">
    <property type="entry name" value="Elafin-like_sf"/>
</dbReference>
<dbReference type="InterPro" id="IPR003410">
    <property type="entry name" value="HYR_dom"/>
</dbReference>
<feature type="domain" description="WAP" evidence="9">
    <location>
        <begin position="237"/>
        <end position="282"/>
    </location>
</feature>
<sequence>MNRKLLFVVVVLAAVFVLGEGGRRRRNRRNCPRTDSESNGDHWCCDVKTKNVTEWNLLWLPCDEVDALRVENGEQHPPQEEIDWCGNSRKRRSGHHGWEDICALWISFNVTISYNDWKCCDGWSMDTYGYCSIADDSTSMYCENGGSVMDNSYCVCQAGFIGTHCEIPVCTPACQNNGHCSARDGRPVCVCPENFAGDHCETPVCKQPCLNGGLCVADACETRCRCRAGYAGRYCEIVIKEGDCPIPHSFGSCHDSCSIDSECLGTHKCCYNGCGNECMKPINSSRCVYNNRTYSVGEQMAKDDCTTCLCRGEGMAPDPSGFDCFTIACLMAVCPPGMILKDVPGNCCGQCEAFECPNGCGNGQCEMQNGSPKCRCLPNFRGDSCEIPVCDSSCQNGGICMAKGMYTYCACTPAYTGSSCEIKLRDKEGVCPTPELGQVGLCVESCTHDYECDGHQKCCSNGCGHVCMEPQHICQIGDITYRKGEKHDKSPCETCECMGQGYGTDPTGFTCHKMMCAQVLCGPGFVLKTSPDKCCPYCEEEKTPAPEFKQCPAKLTIEVNSYDKLVDLKKAVLPKLSAVDGNGHPLDISLNNWQLEHCVCPQSQRNIHNIVATTKPDKYGRTAACVMAIRVKDVHPPKFISCPSNIDVFTTEAVTWDMPKHVDNVGINSLDFLGSHRNNTRFPVGSFLLGYIARDHEGNVAVCQFKVSVWEEDSDDVSMPHQMKKIQEDSVESSKMFIGVGLALGALITIAVVVALYICCRKSAAARAANHHGSSGSNNDGFDNGIYAIYGNPPPEYDYPGKGKLPEYSNSEPPDYESVDPFPEKSQGVENPTYVSTIDVKLDFDNKVNESLSE</sequence>
<dbReference type="GO" id="GO:0009986">
    <property type="term" value="C:cell surface"/>
    <property type="evidence" value="ECO:0007669"/>
    <property type="project" value="TreeGrafter"/>
</dbReference>
<feature type="domain" description="HYR" evidence="8">
    <location>
        <begin position="632"/>
        <end position="711"/>
    </location>
</feature>
<dbReference type="PANTHER" id="PTHR14131">
    <property type="entry name" value="ANOSMIN"/>
    <property type="match status" value="1"/>
</dbReference>
<evidence type="ECO:0000256" key="1">
    <source>
        <dbReference type="ARBA" id="ARBA00022737"/>
    </source>
</evidence>
<feature type="domain" description="VWFC" evidence="7">
    <location>
        <begin position="472"/>
        <end position="539"/>
    </location>
</feature>
<dbReference type="SMART" id="SM00214">
    <property type="entry name" value="VWC"/>
    <property type="match status" value="2"/>
</dbReference>
<dbReference type="AlphaFoldDB" id="A0A8B8APA0"/>